<protein>
    <submittedName>
        <fullName evidence="1">Uncharacterized protein</fullName>
    </submittedName>
</protein>
<organism evidence="1 2">
    <name type="scientific">Medicago truncatula</name>
    <name type="common">Barrel medic</name>
    <name type="synonym">Medicago tribuloides</name>
    <dbReference type="NCBI Taxonomy" id="3880"/>
    <lineage>
        <taxon>Eukaryota</taxon>
        <taxon>Viridiplantae</taxon>
        <taxon>Streptophyta</taxon>
        <taxon>Embryophyta</taxon>
        <taxon>Tracheophyta</taxon>
        <taxon>Spermatophyta</taxon>
        <taxon>Magnoliopsida</taxon>
        <taxon>eudicotyledons</taxon>
        <taxon>Gunneridae</taxon>
        <taxon>Pentapetalae</taxon>
        <taxon>rosids</taxon>
        <taxon>fabids</taxon>
        <taxon>Fabales</taxon>
        <taxon>Fabaceae</taxon>
        <taxon>Papilionoideae</taxon>
        <taxon>50 kb inversion clade</taxon>
        <taxon>NPAAA clade</taxon>
        <taxon>Hologalegina</taxon>
        <taxon>IRL clade</taxon>
        <taxon>Trifolieae</taxon>
        <taxon>Medicago</taxon>
    </lineage>
</organism>
<evidence type="ECO:0000313" key="2">
    <source>
        <dbReference type="Proteomes" id="UP000265566"/>
    </source>
</evidence>
<name>A0A396JT42_MEDTR</name>
<proteinExistence type="predicted"/>
<sequence>MIAEYERRKHNKKTRRMKRKMKVFFEVGKLYALGEEDKCVLPLPGMKGLQFHLYCGSIFCFITDCQSLFLLNRYIIYV</sequence>
<accession>A0A396JT42</accession>
<dbReference type="EMBL" id="PSQE01000001">
    <property type="protein sequence ID" value="RHN79493.1"/>
    <property type="molecule type" value="Genomic_DNA"/>
</dbReference>
<comment type="caution">
    <text evidence="1">The sequence shown here is derived from an EMBL/GenBank/DDBJ whole genome shotgun (WGS) entry which is preliminary data.</text>
</comment>
<dbReference type="Proteomes" id="UP000265566">
    <property type="component" value="Chromosome 1"/>
</dbReference>
<dbReference type="AlphaFoldDB" id="A0A396JT42"/>
<dbReference type="Gramene" id="rna3290">
    <property type="protein sequence ID" value="RHN79493.1"/>
    <property type="gene ID" value="gene3290"/>
</dbReference>
<gene>
    <name evidence="1" type="ORF">MtrunA17_Chr1g0177951</name>
</gene>
<reference evidence="2" key="1">
    <citation type="journal article" date="2018" name="Nat. Plants">
        <title>Whole-genome landscape of Medicago truncatula symbiotic genes.</title>
        <authorList>
            <person name="Pecrix Y."/>
            <person name="Staton S.E."/>
            <person name="Sallet E."/>
            <person name="Lelandais-Briere C."/>
            <person name="Moreau S."/>
            <person name="Carrere S."/>
            <person name="Blein T."/>
            <person name="Jardinaud M.F."/>
            <person name="Latrasse D."/>
            <person name="Zouine M."/>
            <person name="Zahm M."/>
            <person name="Kreplak J."/>
            <person name="Mayjonade B."/>
            <person name="Satge C."/>
            <person name="Perez M."/>
            <person name="Cauet S."/>
            <person name="Marande W."/>
            <person name="Chantry-Darmon C."/>
            <person name="Lopez-Roques C."/>
            <person name="Bouchez O."/>
            <person name="Berard A."/>
            <person name="Debelle F."/>
            <person name="Munos S."/>
            <person name="Bendahmane A."/>
            <person name="Berges H."/>
            <person name="Niebel A."/>
            <person name="Buitink J."/>
            <person name="Frugier F."/>
            <person name="Benhamed M."/>
            <person name="Crespi M."/>
            <person name="Gouzy J."/>
            <person name="Gamas P."/>
        </authorList>
    </citation>
    <scope>NUCLEOTIDE SEQUENCE [LARGE SCALE GENOMIC DNA]</scope>
    <source>
        <strain evidence="2">cv. Jemalong A17</strain>
    </source>
</reference>
<evidence type="ECO:0000313" key="1">
    <source>
        <dbReference type="EMBL" id="RHN79493.1"/>
    </source>
</evidence>